<dbReference type="Proteomes" id="UP000593890">
    <property type="component" value="Chromosome"/>
</dbReference>
<protein>
    <submittedName>
        <fullName evidence="1">Uncharacterized protein</fullName>
    </submittedName>
</protein>
<sequence>MSTYTGEKYFVKTRSLNNNMLEEGKEYILFLTKGMEEIEKRGYYPTGTMGIVLIEGDTVFLDYRYDKALLTDPYKMKIQDFLNQLQQK</sequence>
<name>A0A7I8D1B2_9FIRM</name>
<keyword evidence="2" id="KW-1185">Reference proteome</keyword>
<proteinExistence type="predicted"/>
<dbReference type="AlphaFoldDB" id="A0A7I8D1B2"/>
<dbReference type="EMBL" id="AP023321">
    <property type="protein sequence ID" value="BCI60587.1"/>
    <property type="molecule type" value="Genomic_DNA"/>
</dbReference>
<gene>
    <name evidence="1" type="ORF">C12CBH8_12260</name>
</gene>
<accession>A0A7I8D1B2</accession>
<dbReference type="KEGG" id="sman:C12CBH8_12260"/>
<organism evidence="1 2">
    <name type="scientific">Solibaculum mannosilyticum</name>
    <dbReference type="NCBI Taxonomy" id="2780922"/>
    <lineage>
        <taxon>Bacteria</taxon>
        <taxon>Bacillati</taxon>
        <taxon>Bacillota</taxon>
        <taxon>Clostridia</taxon>
        <taxon>Eubacteriales</taxon>
        <taxon>Oscillospiraceae</taxon>
        <taxon>Solibaculum</taxon>
    </lineage>
</organism>
<evidence type="ECO:0000313" key="1">
    <source>
        <dbReference type="EMBL" id="BCI60587.1"/>
    </source>
</evidence>
<reference evidence="2" key="1">
    <citation type="submission" date="2020-07" db="EMBL/GenBank/DDBJ databases">
        <title>Complete genome sequencing of Clostridia bacterium strain 12CBH8.</title>
        <authorList>
            <person name="Sakamoto M."/>
            <person name="Murakami T."/>
            <person name="Mori H."/>
        </authorList>
    </citation>
    <scope>NUCLEOTIDE SEQUENCE [LARGE SCALE GENOMIC DNA]</scope>
    <source>
        <strain evidence="2">12CBH8</strain>
    </source>
</reference>
<evidence type="ECO:0000313" key="2">
    <source>
        <dbReference type="Proteomes" id="UP000593890"/>
    </source>
</evidence>